<dbReference type="Proteomes" id="UP000027987">
    <property type="component" value="Chromosome"/>
</dbReference>
<evidence type="ECO:0000256" key="2">
    <source>
        <dbReference type="ARBA" id="ARBA00023015"/>
    </source>
</evidence>
<reference evidence="6 7" key="1">
    <citation type="submission" date="2014-07" db="EMBL/GenBank/DDBJ databases">
        <title>Complete Genome Sequence of Dyella japonica Strain A8 Isolated from Malaysian Tropical Soil.</title>
        <authorList>
            <person name="Hui R.K.H."/>
            <person name="Chen J.-W."/>
            <person name="Chan K.-G."/>
            <person name="Leung F.C.C."/>
        </authorList>
    </citation>
    <scope>NUCLEOTIDE SEQUENCE [LARGE SCALE GENOMIC DNA]</scope>
    <source>
        <strain evidence="6 7">A8</strain>
    </source>
</reference>
<sequence length="303" mass="33933">MNKSFELTPTRVRELRAFALSARLLNFSLAAREAGCTPSVLSRRIASLEEAVGTRLFMRTTRRVTLTARGEELLAHCERLEQVMADLALDLRPRDGEPQGRICLHLPRTYGRERVAPLVARFMARHPQIRIDATYDDTYVDLVAGQVDLAVRVGRLADAQVVARRVGTMRRYLCASPAYLKGAPPLDDPADLKHHRCVAFSGLRTGTLWQLQQQRRRRSVRVEPVMRSNDVQAVRDALLAGVGIGVMGDYMGDALVAQKRLVEVLSPWQFSESPIHLVWLPGADRVPAVRLLIDFLVQAMTAH</sequence>
<dbReference type="PROSITE" id="PS50931">
    <property type="entry name" value="HTH_LYSR"/>
    <property type="match status" value="1"/>
</dbReference>
<dbReference type="CDD" id="cd08422">
    <property type="entry name" value="PBP2_CrgA_like"/>
    <property type="match status" value="1"/>
</dbReference>
<evidence type="ECO:0000259" key="5">
    <source>
        <dbReference type="PROSITE" id="PS50931"/>
    </source>
</evidence>
<keyword evidence="2" id="KW-0805">Transcription regulation</keyword>
<dbReference type="SUPFAM" id="SSF46785">
    <property type="entry name" value="Winged helix' DNA-binding domain"/>
    <property type="match status" value="1"/>
</dbReference>
<dbReference type="Pfam" id="PF00126">
    <property type="entry name" value="HTH_1"/>
    <property type="match status" value="1"/>
</dbReference>
<dbReference type="AlphaFoldDB" id="A0A075KAN1"/>
<dbReference type="PANTHER" id="PTHR30537">
    <property type="entry name" value="HTH-TYPE TRANSCRIPTIONAL REGULATOR"/>
    <property type="match status" value="1"/>
</dbReference>
<gene>
    <name evidence="6" type="ORF">HY57_19495</name>
</gene>
<dbReference type="InterPro" id="IPR000847">
    <property type="entry name" value="LysR_HTH_N"/>
</dbReference>
<dbReference type="EMBL" id="CP008884">
    <property type="protein sequence ID" value="AIF49278.1"/>
    <property type="molecule type" value="Genomic_DNA"/>
</dbReference>
<dbReference type="RefSeq" id="WP_026033683.1">
    <property type="nucleotide sequence ID" value="NZ_ALOY01000084.1"/>
</dbReference>
<dbReference type="KEGG" id="dja:HY57_19495"/>
<dbReference type="GO" id="GO:0003700">
    <property type="term" value="F:DNA-binding transcription factor activity"/>
    <property type="evidence" value="ECO:0007669"/>
    <property type="project" value="InterPro"/>
</dbReference>
<evidence type="ECO:0000256" key="4">
    <source>
        <dbReference type="ARBA" id="ARBA00023163"/>
    </source>
</evidence>
<evidence type="ECO:0000256" key="3">
    <source>
        <dbReference type="ARBA" id="ARBA00023125"/>
    </source>
</evidence>
<accession>A0A075KAN1</accession>
<dbReference type="GO" id="GO:0006351">
    <property type="term" value="P:DNA-templated transcription"/>
    <property type="evidence" value="ECO:0007669"/>
    <property type="project" value="TreeGrafter"/>
</dbReference>
<keyword evidence="7" id="KW-1185">Reference proteome</keyword>
<dbReference type="Pfam" id="PF03466">
    <property type="entry name" value="LysR_substrate"/>
    <property type="match status" value="1"/>
</dbReference>
<dbReference type="InterPro" id="IPR036388">
    <property type="entry name" value="WH-like_DNA-bd_sf"/>
</dbReference>
<dbReference type="OrthoDB" id="9810065at2"/>
<dbReference type="PANTHER" id="PTHR30537:SF5">
    <property type="entry name" value="HTH-TYPE TRANSCRIPTIONAL ACTIVATOR TTDR-RELATED"/>
    <property type="match status" value="1"/>
</dbReference>
<dbReference type="Gene3D" id="3.40.190.290">
    <property type="match status" value="1"/>
</dbReference>
<dbReference type="GO" id="GO:0043565">
    <property type="term" value="F:sequence-specific DNA binding"/>
    <property type="evidence" value="ECO:0007669"/>
    <property type="project" value="TreeGrafter"/>
</dbReference>
<organism evidence="6 7">
    <name type="scientific">Dyella japonica A8</name>
    <dbReference type="NCBI Taxonomy" id="1217721"/>
    <lineage>
        <taxon>Bacteria</taxon>
        <taxon>Pseudomonadati</taxon>
        <taxon>Pseudomonadota</taxon>
        <taxon>Gammaproteobacteria</taxon>
        <taxon>Lysobacterales</taxon>
        <taxon>Rhodanobacteraceae</taxon>
        <taxon>Dyella</taxon>
    </lineage>
</organism>
<dbReference type="HOGENOM" id="CLU_039613_16_2_6"/>
<dbReference type="PATRIC" id="fig|1217721.7.peg.3995"/>
<dbReference type="InterPro" id="IPR036390">
    <property type="entry name" value="WH_DNA-bd_sf"/>
</dbReference>
<dbReference type="InterPro" id="IPR058163">
    <property type="entry name" value="LysR-type_TF_proteobact-type"/>
</dbReference>
<feature type="domain" description="HTH lysR-type" evidence="5">
    <location>
        <begin position="10"/>
        <end position="67"/>
    </location>
</feature>
<comment type="similarity">
    <text evidence="1">Belongs to the LysR transcriptional regulatory family.</text>
</comment>
<name>A0A075KAN1_9GAMM</name>
<dbReference type="STRING" id="1217721.HY57_19495"/>
<keyword evidence="4" id="KW-0804">Transcription</keyword>
<keyword evidence="3" id="KW-0238">DNA-binding</keyword>
<evidence type="ECO:0000313" key="6">
    <source>
        <dbReference type="EMBL" id="AIF49278.1"/>
    </source>
</evidence>
<evidence type="ECO:0000256" key="1">
    <source>
        <dbReference type="ARBA" id="ARBA00009437"/>
    </source>
</evidence>
<evidence type="ECO:0000313" key="7">
    <source>
        <dbReference type="Proteomes" id="UP000027987"/>
    </source>
</evidence>
<dbReference type="Gene3D" id="1.10.10.10">
    <property type="entry name" value="Winged helix-like DNA-binding domain superfamily/Winged helix DNA-binding domain"/>
    <property type="match status" value="1"/>
</dbReference>
<dbReference type="InterPro" id="IPR005119">
    <property type="entry name" value="LysR_subst-bd"/>
</dbReference>
<dbReference type="SUPFAM" id="SSF53850">
    <property type="entry name" value="Periplasmic binding protein-like II"/>
    <property type="match status" value="1"/>
</dbReference>
<protein>
    <submittedName>
        <fullName evidence="6">LysR family transcriptional regulator</fullName>
    </submittedName>
</protein>
<proteinExistence type="inferred from homology"/>